<keyword evidence="4 8" id="KW-0802">TPR repeat</keyword>
<protein>
    <recommendedName>
        <fullName evidence="2 7">peptidylprolyl isomerase</fullName>
        <ecNumber evidence="2 7">5.2.1.8</ecNumber>
    </recommendedName>
</protein>
<organism evidence="11">
    <name type="scientific">Orthoderella ornata</name>
    <dbReference type="NCBI Taxonomy" id="444751"/>
    <lineage>
        <taxon>Eukaryota</taxon>
        <taxon>Metazoa</taxon>
        <taxon>Ecdysozoa</taxon>
        <taxon>Arthropoda</taxon>
        <taxon>Hexapoda</taxon>
        <taxon>Insecta</taxon>
        <taxon>Pterygota</taxon>
        <taxon>Neoptera</taxon>
        <taxon>Polyneoptera</taxon>
        <taxon>Dictyoptera</taxon>
        <taxon>Mantodea</taxon>
        <taxon>Eumantodea</taxon>
        <taxon>Mantoidea</taxon>
        <taxon>Mantidae</taxon>
        <taxon>Photininae</taxon>
        <taxon>Orthoderella</taxon>
    </lineage>
</organism>
<dbReference type="Pfam" id="PF00254">
    <property type="entry name" value="FKBP_C"/>
    <property type="match status" value="2"/>
</dbReference>
<feature type="region of interest" description="Disordered" evidence="9">
    <location>
        <begin position="1"/>
        <end position="30"/>
    </location>
</feature>
<accession>A0A481SZ66</accession>
<dbReference type="InterPro" id="IPR011990">
    <property type="entry name" value="TPR-like_helical_dom_sf"/>
</dbReference>
<dbReference type="SUPFAM" id="SSF54534">
    <property type="entry name" value="FKBP-like"/>
    <property type="match status" value="2"/>
</dbReference>
<evidence type="ECO:0000256" key="7">
    <source>
        <dbReference type="PROSITE-ProRule" id="PRU00277"/>
    </source>
</evidence>
<dbReference type="InterPro" id="IPR019734">
    <property type="entry name" value="TPR_rpt"/>
</dbReference>
<dbReference type="Pfam" id="PF00515">
    <property type="entry name" value="TPR_1"/>
    <property type="match status" value="1"/>
</dbReference>
<dbReference type="SUPFAM" id="SSF48452">
    <property type="entry name" value="TPR-like"/>
    <property type="match status" value="1"/>
</dbReference>
<feature type="region of interest" description="Disordered" evidence="9">
    <location>
        <begin position="440"/>
        <end position="460"/>
    </location>
</feature>
<dbReference type="FunFam" id="3.10.50.40:FF:000056">
    <property type="entry name" value="Peptidylprolyl isomerase"/>
    <property type="match status" value="1"/>
</dbReference>
<sequence>MTAEKADAPNEQAVPRVPGPSAIDITPDNDGGVLKEIIKEGSGFDTPASGSKVSVHYVGTLTDGTKFDSSRDRGKPFEFNLGKGSVIKAWDLGVATMKRGEVAVFHCKPEYAYGASGSPPTIPPNATLVFEVEVIDWTGEDLSIKKDGGITRYQINKGEGNITPNDGAMVEVKLIGKYDGRVFEEREVTFHLGEGSEYGICEGLERALEKFKKGEKSRIVIKSKYAFKAEGKSEFNIPPNADIEYEVEMKNFEKAKESWSLDSDEKLEQARLFKEKGTNYFKAEKYNLAIKMYKKVASFTEFDTGFENENEKERKSLLLSSHLNLALCYLKLSENVEARDHCDKALEIEPKSEKGLFRRGQANLGMGEPERAKIDFEAVLQLEPNNKAAASHIIICNKKIKEQRGREKKIYANMFEKFAQRDREKEEEWRRNQPDVMKTLGEWGKDERDREMTDFERENPNILMLDSTGDEFKNM</sequence>
<dbReference type="InterPro" id="IPR001179">
    <property type="entry name" value="PPIase_FKBP_dom"/>
</dbReference>
<dbReference type="PROSITE" id="PS50059">
    <property type="entry name" value="FKBP_PPIASE"/>
    <property type="match status" value="2"/>
</dbReference>
<dbReference type="EC" id="5.2.1.8" evidence="2 7"/>
<feature type="repeat" description="TPR" evidence="8">
    <location>
        <begin position="319"/>
        <end position="352"/>
    </location>
</feature>
<evidence type="ECO:0000256" key="1">
    <source>
        <dbReference type="ARBA" id="ARBA00000971"/>
    </source>
</evidence>
<evidence type="ECO:0000256" key="4">
    <source>
        <dbReference type="ARBA" id="ARBA00022803"/>
    </source>
</evidence>
<evidence type="ECO:0000256" key="5">
    <source>
        <dbReference type="ARBA" id="ARBA00023110"/>
    </source>
</evidence>
<keyword evidence="5 7" id="KW-0697">Rotamase</keyword>
<evidence type="ECO:0000259" key="10">
    <source>
        <dbReference type="PROSITE" id="PS50059"/>
    </source>
</evidence>
<dbReference type="PROSITE" id="PS50005">
    <property type="entry name" value="TPR"/>
    <property type="match status" value="2"/>
</dbReference>
<keyword evidence="6 7" id="KW-0413">Isomerase</keyword>
<dbReference type="InterPro" id="IPR050754">
    <property type="entry name" value="FKBP4/5/8-like"/>
</dbReference>
<dbReference type="PANTHER" id="PTHR46512">
    <property type="entry name" value="PEPTIDYLPROLYL ISOMERASE"/>
    <property type="match status" value="1"/>
</dbReference>
<evidence type="ECO:0000256" key="3">
    <source>
        <dbReference type="ARBA" id="ARBA00022737"/>
    </source>
</evidence>
<evidence type="ECO:0000256" key="2">
    <source>
        <dbReference type="ARBA" id="ARBA00013194"/>
    </source>
</evidence>
<comment type="catalytic activity">
    <reaction evidence="1 7">
        <text>[protein]-peptidylproline (omega=180) = [protein]-peptidylproline (omega=0)</text>
        <dbReference type="Rhea" id="RHEA:16237"/>
        <dbReference type="Rhea" id="RHEA-COMP:10747"/>
        <dbReference type="Rhea" id="RHEA-COMP:10748"/>
        <dbReference type="ChEBI" id="CHEBI:83833"/>
        <dbReference type="ChEBI" id="CHEBI:83834"/>
        <dbReference type="EC" id="5.2.1.8"/>
    </reaction>
</comment>
<feature type="repeat" description="TPR" evidence="8">
    <location>
        <begin position="353"/>
        <end position="386"/>
    </location>
</feature>
<dbReference type="Pfam" id="PF13181">
    <property type="entry name" value="TPR_8"/>
    <property type="match status" value="1"/>
</dbReference>
<evidence type="ECO:0000313" key="11">
    <source>
        <dbReference type="EMBL" id="QBH73894.1"/>
    </source>
</evidence>
<proteinExistence type="evidence at transcript level"/>
<name>A0A481SZ66_9NEOP</name>
<dbReference type="FunFam" id="3.10.50.40:FF:000013">
    <property type="entry name" value="Peptidylprolyl isomerase"/>
    <property type="match status" value="1"/>
</dbReference>
<evidence type="ECO:0000256" key="6">
    <source>
        <dbReference type="ARBA" id="ARBA00023235"/>
    </source>
</evidence>
<evidence type="ECO:0000256" key="8">
    <source>
        <dbReference type="PROSITE-ProRule" id="PRU00339"/>
    </source>
</evidence>
<dbReference type="InterPro" id="IPR046357">
    <property type="entry name" value="PPIase_dom_sf"/>
</dbReference>
<dbReference type="FunFam" id="1.25.40.10:FF:000008">
    <property type="entry name" value="Peptidylprolyl isomerase"/>
    <property type="match status" value="1"/>
</dbReference>
<evidence type="ECO:0000256" key="9">
    <source>
        <dbReference type="SAM" id="MobiDB-lite"/>
    </source>
</evidence>
<dbReference type="AlphaFoldDB" id="A0A481SZ66"/>
<dbReference type="Gene3D" id="1.25.40.10">
    <property type="entry name" value="Tetratricopeptide repeat domain"/>
    <property type="match status" value="1"/>
</dbReference>
<keyword evidence="3" id="KW-0677">Repeat</keyword>
<dbReference type="SMART" id="SM00028">
    <property type="entry name" value="TPR"/>
    <property type="match status" value="3"/>
</dbReference>
<dbReference type="Gene3D" id="3.10.50.40">
    <property type="match status" value="2"/>
</dbReference>
<reference evidence="11" key="1">
    <citation type="journal article" date="2019" name="Sci. Rep.">
        <title>No signal of deleterious mutation accumulation in conserved gene sequences of extant asexual hexapods.</title>
        <authorList>
            <person name="Brandt A."/>
            <person name="Bast J."/>
            <person name="Scheu S."/>
            <person name="Meusemann K."/>
            <person name="Donath A."/>
            <person name="Schuette K."/>
            <person name="Machida R."/>
            <person name="Kraaijeveld K."/>
        </authorList>
    </citation>
    <scope>NUCLEOTIDE SEQUENCE</scope>
    <source>
        <strain evidence="11">OG2874</strain>
    </source>
</reference>
<feature type="compositionally biased region" description="Basic and acidic residues" evidence="9">
    <location>
        <begin position="443"/>
        <end position="459"/>
    </location>
</feature>
<dbReference type="PANTHER" id="PTHR46512:SF9">
    <property type="entry name" value="PEPTIDYLPROLYL ISOMERASE"/>
    <property type="match status" value="1"/>
</dbReference>
<feature type="domain" description="PPIase FKBP-type" evidence="10">
    <location>
        <begin position="50"/>
        <end position="138"/>
    </location>
</feature>
<feature type="domain" description="PPIase FKBP-type" evidence="10">
    <location>
        <begin position="167"/>
        <end position="253"/>
    </location>
</feature>
<dbReference type="GO" id="GO:0003755">
    <property type="term" value="F:peptidyl-prolyl cis-trans isomerase activity"/>
    <property type="evidence" value="ECO:0007669"/>
    <property type="project" value="UniProtKB-KW"/>
</dbReference>
<dbReference type="EMBL" id="MH799735">
    <property type="protein sequence ID" value="QBH73894.1"/>
    <property type="molecule type" value="mRNA"/>
</dbReference>